<keyword evidence="5" id="KW-1185">Reference proteome</keyword>
<keyword evidence="2" id="KW-0812">Transmembrane</keyword>
<dbReference type="InterPro" id="IPR001387">
    <property type="entry name" value="Cro/C1-type_HTH"/>
</dbReference>
<sequence>MSFGEKLFKLRKEKGFSQQELADELRTSRQAISKWENDQGFPETEKLLLIGNVFEVSIDYLLKNDIEQNNKDEESYYVSKEMAEGYLAHVLKIAKPIALAVSLFILAFTPYLIFNDSPKIYTFLTIIIGTLAVLSFFKAASTEDQQKYEVLKTSALVFDQSYLKDLKINYKNLRKKYNSFIGVGVTLIAVGAGSFMLEENDITQGVLLPYYPVLTVLIALGAFIIMRTSLIIEAYEMLINNEKHIRNVQEKSQKKLRKIWKEWI</sequence>
<protein>
    <submittedName>
        <fullName evidence="4">Helix-turn-helix domain-containing protein</fullName>
    </submittedName>
</protein>
<dbReference type="RefSeq" id="WP_386059181.1">
    <property type="nucleotide sequence ID" value="NZ_JBHTKL010000005.1"/>
</dbReference>
<reference evidence="5" key="1">
    <citation type="journal article" date="2019" name="Int. J. Syst. Evol. Microbiol.">
        <title>The Global Catalogue of Microorganisms (GCM) 10K type strain sequencing project: providing services to taxonomists for standard genome sequencing and annotation.</title>
        <authorList>
            <consortium name="The Broad Institute Genomics Platform"/>
            <consortium name="The Broad Institute Genome Sequencing Center for Infectious Disease"/>
            <person name="Wu L."/>
            <person name="Ma J."/>
        </authorList>
    </citation>
    <scope>NUCLEOTIDE SEQUENCE [LARGE SCALE GENOMIC DNA]</scope>
    <source>
        <strain evidence="5">CCUG 56607</strain>
    </source>
</reference>
<comment type="caution">
    <text evidence="4">The sequence shown here is derived from an EMBL/GenBank/DDBJ whole genome shotgun (WGS) entry which is preliminary data.</text>
</comment>
<gene>
    <name evidence="4" type="ORF">ACFQ2J_09410</name>
</gene>
<evidence type="ECO:0000256" key="2">
    <source>
        <dbReference type="SAM" id="Phobius"/>
    </source>
</evidence>
<dbReference type="Gene3D" id="1.10.260.40">
    <property type="entry name" value="lambda repressor-like DNA-binding domains"/>
    <property type="match status" value="1"/>
</dbReference>
<dbReference type="PROSITE" id="PS50943">
    <property type="entry name" value="HTH_CROC1"/>
    <property type="match status" value="1"/>
</dbReference>
<dbReference type="SUPFAM" id="SSF47413">
    <property type="entry name" value="lambda repressor-like DNA-binding domains"/>
    <property type="match status" value="1"/>
</dbReference>
<proteinExistence type="predicted"/>
<evidence type="ECO:0000313" key="5">
    <source>
        <dbReference type="Proteomes" id="UP001596990"/>
    </source>
</evidence>
<dbReference type="SMART" id="SM00530">
    <property type="entry name" value="HTH_XRE"/>
    <property type="match status" value="1"/>
</dbReference>
<feature type="transmembrane region" description="Helical" evidence="2">
    <location>
        <begin position="209"/>
        <end position="230"/>
    </location>
</feature>
<name>A0ABW3KZV7_9BACI</name>
<evidence type="ECO:0000256" key="1">
    <source>
        <dbReference type="ARBA" id="ARBA00023125"/>
    </source>
</evidence>
<accession>A0ABW3KZV7</accession>
<organism evidence="4 5">
    <name type="scientific">Thalassobacillus hwangdonensis</name>
    <dbReference type="NCBI Taxonomy" id="546108"/>
    <lineage>
        <taxon>Bacteria</taxon>
        <taxon>Bacillati</taxon>
        <taxon>Bacillota</taxon>
        <taxon>Bacilli</taxon>
        <taxon>Bacillales</taxon>
        <taxon>Bacillaceae</taxon>
        <taxon>Thalassobacillus</taxon>
    </lineage>
</organism>
<evidence type="ECO:0000259" key="3">
    <source>
        <dbReference type="PROSITE" id="PS50943"/>
    </source>
</evidence>
<keyword evidence="2" id="KW-0472">Membrane</keyword>
<feature type="domain" description="HTH cro/C1-type" evidence="3">
    <location>
        <begin position="9"/>
        <end position="61"/>
    </location>
</feature>
<feature type="transmembrane region" description="Helical" evidence="2">
    <location>
        <begin position="97"/>
        <end position="114"/>
    </location>
</feature>
<evidence type="ECO:0000313" key="4">
    <source>
        <dbReference type="EMBL" id="MFD1019387.1"/>
    </source>
</evidence>
<dbReference type="CDD" id="cd00093">
    <property type="entry name" value="HTH_XRE"/>
    <property type="match status" value="1"/>
</dbReference>
<dbReference type="PANTHER" id="PTHR46558:SF13">
    <property type="entry name" value="HTH-TYPE TRANSCRIPTIONAL REGULATOR IMMR"/>
    <property type="match status" value="1"/>
</dbReference>
<dbReference type="EMBL" id="JBHTKL010000005">
    <property type="protein sequence ID" value="MFD1019387.1"/>
    <property type="molecule type" value="Genomic_DNA"/>
</dbReference>
<keyword evidence="1" id="KW-0238">DNA-binding</keyword>
<feature type="transmembrane region" description="Helical" evidence="2">
    <location>
        <begin position="120"/>
        <end position="137"/>
    </location>
</feature>
<dbReference type="Proteomes" id="UP001596990">
    <property type="component" value="Unassembled WGS sequence"/>
</dbReference>
<dbReference type="Pfam" id="PF01381">
    <property type="entry name" value="HTH_3"/>
    <property type="match status" value="1"/>
</dbReference>
<dbReference type="PANTHER" id="PTHR46558">
    <property type="entry name" value="TRACRIPTIONAL REGULATORY PROTEIN-RELATED-RELATED"/>
    <property type="match status" value="1"/>
</dbReference>
<feature type="transmembrane region" description="Helical" evidence="2">
    <location>
        <begin position="177"/>
        <end position="197"/>
    </location>
</feature>
<dbReference type="InterPro" id="IPR010982">
    <property type="entry name" value="Lambda_DNA-bd_dom_sf"/>
</dbReference>
<keyword evidence="2" id="KW-1133">Transmembrane helix</keyword>